<comment type="similarity">
    <text evidence="1">Belongs to the UPF0440 family.</text>
</comment>
<dbReference type="InterPro" id="IPR024502">
    <property type="entry name" value="DUF3194"/>
</dbReference>
<dbReference type="AlphaFoldDB" id="A0A166AZN2"/>
<dbReference type="SUPFAM" id="SSF110783">
    <property type="entry name" value="Hypothetical protein MTH677"/>
    <property type="match status" value="1"/>
</dbReference>
<reference evidence="2 3" key="1">
    <citation type="submission" date="2016-04" db="EMBL/GenBank/DDBJ databases">
        <title>Genome sequence of Methanobrevibacter filiformis DSM 11501.</title>
        <authorList>
            <person name="Poehlein A."/>
            <person name="Seedorf H."/>
            <person name="Daniel R."/>
        </authorList>
    </citation>
    <scope>NUCLEOTIDE SEQUENCE [LARGE SCALE GENOMIC DNA]</scope>
    <source>
        <strain evidence="2 3">DSM 11501</strain>
    </source>
</reference>
<evidence type="ECO:0000256" key="1">
    <source>
        <dbReference type="ARBA" id="ARBA00008515"/>
    </source>
</evidence>
<evidence type="ECO:0008006" key="4">
    <source>
        <dbReference type="Google" id="ProtNLM"/>
    </source>
</evidence>
<dbReference type="Gene3D" id="3.30.300.100">
    <property type="entry name" value="MTH677-like"/>
    <property type="match status" value="1"/>
</dbReference>
<comment type="caution">
    <text evidence="2">The sequence shown here is derived from an EMBL/GenBank/DDBJ whole genome shotgun (WGS) entry which is preliminary data.</text>
</comment>
<dbReference type="PATRIC" id="fig|55758.3.peg.1234"/>
<name>A0A166AZN2_9EURY</name>
<keyword evidence="3" id="KW-1185">Reference proteome</keyword>
<organism evidence="2 3">
    <name type="scientific">Methanobrevibacter filiformis</name>
    <dbReference type="NCBI Taxonomy" id="55758"/>
    <lineage>
        <taxon>Archaea</taxon>
        <taxon>Methanobacteriati</taxon>
        <taxon>Methanobacteriota</taxon>
        <taxon>Methanomada group</taxon>
        <taxon>Methanobacteria</taxon>
        <taxon>Methanobacteriales</taxon>
        <taxon>Methanobacteriaceae</taxon>
        <taxon>Methanobrevibacter</taxon>
    </lineage>
</organism>
<accession>A0A166AZN2</accession>
<sequence length="92" mass="10480">MKKLKSLNQEELDEISDFLSSTAIDYILSKVSSKELLDIDVNIEISYKTELDVDMSIALDFDEFSSCNNELINQTIDISLSALDSFLDSYRE</sequence>
<dbReference type="RefSeq" id="WP_066972266.1">
    <property type="nucleotide sequence ID" value="NZ_LWMT01000225.1"/>
</dbReference>
<dbReference type="InterPro" id="IPR035954">
    <property type="entry name" value="MTH677-like_sf"/>
</dbReference>
<proteinExistence type="inferred from homology"/>
<evidence type="ECO:0000313" key="3">
    <source>
        <dbReference type="Proteomes" id="UP000077066"/>
    </source>
</evidence>
<dbReference type="OrthoDB" id="70168at2157"/>
<dbReference type="Pfam" id="PF11419">
    <property type="entry name" value="DUF3194"/>
    <property type="match status" value="1"/>
</dbReference>
<dbReference type="Proteomes" id="UP000077066">
    <property type="component" value="Unassembled WGS sequence"/>
</dbReference>
<dbReference type="EMBL" id="LWMT01000225">
    <property type="protein sequence ID" value="KZX12674.1"/>
    <property type="molecule type" value="Genomic_DNA"/>
</dbReference>
<gene>
    <name evidence="2" type="ORF">MBFIL_10740</name>
</gene>
<evidence type="ECO:0000313" key="2">
    <source>
        <dbReference type="EMBL" id="KZX12674.1"/>
    </source>
</evidence>
<protein>
    <recommendedName>
        <fullName evidence="4">DUF3194 domain-containing protein</fullName>
    </recommendedName>
</protein>